<dbReference type="Proteomes" id="UP000569732">
    <property type="component" value="Unassembled WGS sequence"/>
</dbReference>
<dbReference type="InterPro" id="IPR009875">
    <property type="entry name" value="PilZ_domain"/>
</dbReference>
<gene>
    <name evidence="3" type="ORF">H0A36_28720</name>
</gene>
<reference evidence="3 4" key="1">
    <citation type="submission" date="2020-07" db="EMBL/GenBank/DDBJ databases">
        <title>Endozoicomonas sp. nov., isolated from sediment.</title>
        <authorList>
            <person name="Gu T."/>
        </authorList>
    </citation>
    <scope>NUCLEOTIDE SEQUENCE [LARGE SCALE GENOMIC DNA]</scope>
    <source>
        <strain evidence="3 4">SM1973</strain>
    </source>
</reference>
<dbReference type="Gene3D" id="2.40.10.220">
    <property type="entry name" value="predicted glycosyltransferase like domains"/>
    <property type="match status" value="1"/>
</dbReference>
<dbReference type="Pfam" id="PF09994">
    <property type="entry name" value="T6SS_Tle1-like_cat"/>
    <property type="match status" value="1"/>
</dbReference>
<comment type="caution">
    <text evidence="3">The sequence shown here is derived from an EMBL/GenBank/DDBJ whole genome shotgun (WGS) entry which is preliminary data.</text>
</comment>
<feature type="domain" description="PilZ" evidence="1">
    <location>
        <begin position="392"/>
        <end position="467"/>
    </location>
</feature>
<dbReference type="GO" id="GO:0035438">
    <property type="term" value="F:cyclic-di-GMP binding"/>
    <property type="evidence" value="ECO:0007669"/>
    <property type="project" value="InterPro"/>
</dbReference>
<dbReference type="AlphaFoldDB" id="A0A853IDS3"/>
<dbReference type="PANTHER" id="PTHR33840:SF1">
    <property type="entry name" value="TLE1 PHOSPHOLIPASE DOMAIN-CONTAINING PROTEIN"/>
    <property type="match status" value="1"/>
</dbReference>
<dbReference type="Pfam" id="PF07238">
    <property type="entry name" value="PilZ"/>
    <property type="match status" value="1"/>
</dbReference>
<evidence type="ECO:0000259" key="2">
    <source>
        <dbReference type="Pfam" id="PF09994"/>
    </source>
</evidence>
<accession>A0A853IDS3</accession>
<dbReference type="PANTHER" id="PTHR33840">
    <property type="match status" value="1"/>
</dbReference>
<proteinExistence type="predicted"/>
<protein>
    <submittedName>
        <fullName evidence="3">DUF2235 domain-containing protein</fullName>
    </submittedName>
</protein>
<dbReference type="EMBL" id="JACCKB010000218">
    <property type="protein sequence ID" value="NYZ70002.1"/>
    <property type="molecule type" value="Genomic_DNA"/>
</dbReference>
<feature type="domain" description="T6SS Phospholipase effector Tle1-like catalytic" evidence="2">
    <location>
        <begin position="3"/>
        <end position="274"/>
    </location>
</feature>
<name>A0A853IDS3_9GAMM</name>
<sequence length="469" mass="52596">MAKRIILCCDGTWNRPDQIDKKTKRMIPTNVVKIMRAIEPMAYSGPGLRLKIPQVVFYDPGIGTEGLIERYLGGFTGFGISRNILQAYRFLANNYCKGDDIYCFGFSRGAYTIRALCGLIGLIGLLNKNDLDLLPKAYKYYRMSPEQRFLTNEHEAYLHIKQISNNNVAIRFLGVWDTVGALGIPLPFLQKLSHKYWVGFFDTKLGNNVKIARQAIAIDEKRGPFDPDLWTNSTAELSPEQNIKQVWFSGVHADVGGGYIDSYLSDQALLWMMGEASEAGLQFNAKMVSDIEQYIQQIENTSGTSLPTINQTYSLLYHLFDLTKLKKPGRAIGTSQRHKKGLLPALNEFIHPSVEKLMELNKNYQPENLLKSLDYDEVQYLGIGPGANQPQDRRISPRINCYEPAEIDAGNGHEHIHCTIVNQSAGGAAVCCDEPLKLGQLVQLNRSSNSKVGEVVWQHQDNVGIKYAA</sequence>
<organism evidence="3 4">
    <name type="scientific">Spartinivicinus marinus</name>
    <dbReference type="NCBI Taxonomy" id="2994442"/>
    <lineage>
        <taxon>Bacteria</taxon>
        <taxon>Pseudomonadati</taxon>
        <taxon>Pseudomonadota</taxon>
        <taxon>Gammaproteobacteria</taxon>
        <taxon>Oceanospirillales</taxon>
        <taxon>Zooshikellaceae</taxon>
        <taxon>Spartinivicinus</taxon>
    </lineage>
</organism>
<dbReference type="RefSeq" id="WP_180571949.1">
    <property type="nucleotide sequence ID" value="NZ_JACCKB010000218.1"/>
</dbReference>
<evidence type="ECO:0000313" key="3">
    <source>
        <dbReference type="EMBL" id="NYZ70002.1"/>
    </source>
</evidence>
<evidence type="ECO:0000313" key="4">
    <source>
        <dbReference type="Proteomes" id="UP000569732"/>
    </source>
</evidence>
<evidence type="ECO:0000259" key="1">
    <source>
        <dbReference type="Pfam" id="PF07238"/>
    </source>
</evidence>
<keyword evidence="4" id="KW-1185">Reference proteome</keyword>
<dbReference type="InterPro" id="IPR018712">
    <property type="entry name" value="Tle1-like_cat"/>
</dbReference>